<dbReference type="RefSeq" id="WP_123771500.1">
    <property type="nucleotide sequence ID" value="NZ_RKQN01000008.1"/>
</dbReference>
<keyword evidence="2" id="KW-1185">Reference proteome</keyword>
<sequence>MSNDTQVAPAHLRRAIAAAFGEIANTLEWSHHGWLALMAKLDAAGKPAAELTLAEVVAAIRQVHDQLGAEVQP</sequence>
<evidence type="ECO:0000313" key="1">
    <source>
        <dbReference type="EMBL" id="RPE74650.1"/>
    </source>
</evidence>
<organism evidence="1 2">
    <name type="scientific">Vulcaniibacterium tengchongense</name>
    <dbReference type="NCBI Taxonomy" id="1273429"/>
    <lineage>
        <taxon>Bacteria</taxon>
        <taxon>Pseudomonadati</taxon>
        <taxon>Pseudomonadota</taxon>
        <taxon>Gammaproteobacteria</taxon>
        <taxon>Lysobacterales</taxon>
        <taxon>Lysobacteraceae</taxon>
        <taxon>Vulcaniibacterium</taxon>
    </lineage>
</organism>
<proteinExistence type="predicted"/>
<gene>
    <name evidence="1" type="ORF">EDC50_3179</name>
</gene>
<dbReference type="AlphaFoldDB" id="A0A3N4VL95"/>
<reference evidence="1 2" key="1">
    <citation type="submission" date="2018-11" db="EMBL/GenBank/DDBJ databases">
        <title>Genomic Encyclopedia of Type Strains, Phase IV (KMG-IV): sequencing the most valuable type-strain genomes for metagenomic binning, comparative biology and taxonomic classification.</title>
        <authorList>
            <person name="Goeker M."/>
        </authorList>
    </citation>
    <scope>NUCLEOTIDE SEQUENCE [LARGE SCALE GENOMIC DNA]</scope>
    <source>
        <strain evidence="1 2">DSM 25623</strain>
    </source>
</reference>
<accession>A0A3N4VL95</accession>
<comment type="caution">
    <text evidence="1">The sequence shown here is derived from an EMBL/GenBank/DDBJ whole genome shotgun (WGS) entry which is preliminary data.</text>
</comment>
<dbReference type="EMBL" id="RKQN01000008">
    <property type="protein sequence ID" value="RPE74650.1"/>
    <property type="molecule type" value="Genomic_DNA"/>
</dbReference>
<evidence type="ECO:0000313" key="2">
    <source>
        <dbReference type="Proteomes" id="UP000269708"/>
    </source>
</evidence>
<dbReference type="Proteomes" id="UP000269708">
    <property type="component" value="Unassembled WGS sequence"/>
</dbReference>
<protein>
    <submittedName>
        <fullName evidence="1">Uncharacterized protein</fullName>
    </submittedName>
</protein>
<name>A0A3N4VL95_9GAMM</name>